<dbReference type="EMBL" id="BLLK01000045">
    <property type="protein sequence ID" value="GFH50903.1"/>
    <property type="molecule type" value="Genomic_DNA"/>
</dbReference>
<evidence type="ECO:0000256" key="2">
    <source>
        <dbReference type="ARBA" id="ARBA00022771"/>
    </source>
</evidence>
<dbReference type="Gene3D" id="6.10.140.2220">
    <property type="match status" value="1"/>
</dbReference>
<keyword evidence="2 4" id="KW-0863">Zinc-finger</keyword>
<evidence type="ECO:0000313" key="7">
    <source>
        <dbReference type="Proteomes" id="UP001054902"/>
    </source>
</evidence>
<organism evidence="6 7">
    <name type="scientific">Chaetoceros tenuissimus</name>
    <dbReference type="NCBI Taxonomy" id="426638"/>
    <lineage>
        <taxon>Eukaryota</taxon>
        <taxon>Sar</taxon>
        <taxon>Stramenopiles</taxon>
        <taxon>Ochrophyta</taxon>
        <taxon>Bacillariophyta</taxon>
        <taxon>Coscinodiscophyceae</taxon>
        <taxon>Chaetocerotophycidae</taxon>
        <taxon>Chaetocerotales</taxon>
        <taxon>Chaetocerotaceae</taxon>
        <taxon>Chaetoceros</taxon>
    </lineage>
</organism>
<evidence type="ECO:0000256" key="4">
    <source>
        <dbReference type="PROSITE-ProRule" id="PRU00134"/>
    </source>
</evidence>
<evidence type="ECO:0000256" key="1">
    <source>
        <dbReference type="ARBA" id="ARBA00022723"/>
    </source>
</evidence>
<proteinExistence type="predicted"/>
<accession>A0AAD3CRN0</accession>
<comment type="caution">
    <text evidence="6">The sequence shown here is derived from an EMBL/GenBank/DDBJ whole genome shotgun (WGS) entry which is preliminary data.</text>
</comment>
<evidence type="ECO:0000259" key="5">
    <source>
        <dbReference type="PROSITE" id="PS50865"/>
    </source>
</evidence>
<dbReference type="PROSITE" id="PS50865">
    <property type="entry name" value="ZF_MYND_2"/>
    <property type="match status" value="1"/>
</dbReference>
<keyword evidence="3" id="KW-0862">Zinc</keyword>
<dbReference type="Proteomes" id="UP001054902">
    <property type="component" value="Unassembled WGS sequence"/>
</dbReference>
<keyword evidence="7" id="KW-1185">Reference proteome</keyword>
<dbReference type="InterPro" id="IPR002893">
    <property type="entry name" value="Znf_MYND"/>
</dbReference>
<dbReference type="AlphaFoldDB" id="A0AAD3CRN0"/>
<protein>
    <recommendedName>
        <fullName evidence="5">MYND-type domain-containing protein</fullName>
    </recommendedName>
</protein>
<evidence type="ECO:0000313" key="6">
    <source>
        <dbReference type="EMBL" id="GFH50903.1"/>
    </source>
</evidence>
<dbReference type="GO" id="GO:0008270">
    <property type="term" value="F:zinc ion binding"/>
    <property type="evidence" value="ECO:0007669"/>
    <property type="project" value="UniProtKB-KW"/>
</dbReference>
<reference evidence="6 7" key="1">
    <citation type="journal article" date="2021" name="Sci. Rep.">
        <title>The genome of the diatom Chaetoceros tenuissimus carries an ancient integrated fragment of an extant virus.</title>
        <authorList>
            <person name="Hongo Y."/>
            <person name="Kimura K."/>
            <person name="Takaki Y."/>
            <person name="Yoshida Y."/>
            <person name="Baba S."/>
            <person name="Kobayashi G."/>
            <person name="Nagasaki K."/>
            <person name="Hano T."/>
            <person name="Tomaru Y."/>
        </authorList>
    </citation>
    <scope>NUCLEOTIDE SEQUENCE [LARGE SCALE GENOMIC DNA]</scope>
    <source>
        <strain evidence="6 7">NIES-3715</strain>
    </source>
</reference>
<name>A0AAD3CRN0_9STRA</name>
<sequence length="383" mass="44133">MGKKGKKSKRAAAGKNVDATAIFLQNINSRVDKFSDEAEAMFSDGFYEESIEKLNDCIQIFESHNAAIARHGDKHMKRVFVCKQIIFSRIILTEFSRCNYGTVIEIYNSMRERKEFEQLPPWFQWDMDIYHELARIKLGDPCQLSPLVPTIIHILHEATLSDEAKQDLPSVEILAAIDILRSAKDFDNAIVLGKKLLDLKNDKASLSLTITFLEQYKAGKERKSNAHFPLFSDILKGLPECGIPECGIPECMLLAQLHYILRHQTSQSIYYTEMYLRRMFETGLDFCNTCSCAHTSEVQFVCSGCRSVCYCSRAHQRLTWMKDAVQGMRIGHKILCPLMKIYRKWRNATDNNEEKASRLRVKFEEACLRFLSHGLRLKDKCFE</sequence>
<gene>
    <name evidence="6" type="ORF">CTEN210_07379</name>
</gene>
<feature type="domain" description="MYND-type" evidence="5">
    <location>
        <begin position="287"/>
        <end position="336"/>
    </location>
</feature>
<dbReference type="SUPFAM" id="SSF144232">
    <property type="entry name" value="HIT/MYND zinc finger-like"/>
    <property type="match status" value="1"/>
</dbReference>
<keyword evidence="1" id="KW-0479">Metal-binding</keyword>
<evidence type="ECO:0000256" key="3">
    <source>
        <dbReference type="ARBA" id="ARBA00022833"/>
    </source>
</evidence>